<comment type="subcellular location">
    <subcellularLocation>
        <location evidence="6">Cell membrane</location>
        <topology evidence="6">Multi-pass membrane protein</topology>
    </subcellularLocation>
    <subcellularLocation>
        <location evidence="1">Membrane</location>
        <topology evidence="1">Multi-pass membrane protein</topology>
    </subcellularLocation>
</comment>
<evidence type="ECO:0000313" key="9">
    <source>
        <dbReference type="Proteomes" id="UP000242310"/>
    </source>
</evidence>
<evidence type="ECO:0000256" key="4">
    <source>
        <dbReference type="ARBA" id="ARBA00022989"/>
    </source>
</evidence>
<keyword evidence="2 6" id="KW-0813">Transport</keyword>
<comment type="caution">
    <text evidence="8">The sequence shown here is derived from an EMBL/GenBank/DDBJ whole genome shotgun (WGS) entry which is preliminary data.</text>
</comment>
<organism evidence="8 9">
    <name type="scientific">Salsuginibacillus halophilus</name>
    <dbReference type="NCBI Taxonomy" id="517424"/>
    <lineage>
        <taxon>Bacteria</taxon>
        <taxon>Bacillati</taxon>
        <taxon>Bacillota</taxon>
        <taxon>Bacilli</taxon>
        <taxon>Bacillales</taxon>
        <taxon>Bacillaceae</taxon>
        <taxon>Salsuginibacillus</taxon>
    </lineage>
</organism>
<dbReference type="RefSeq" id="WP_106589675.1">
    <property type="nucleotide sequence ID" value="NZ_PYAV01000014.1"/>
</dbReference>
<feature type="transmembrane region" description="Helical" evidence="6">
    <location>
        <begin position="67"/>
        <end position="89"/>
    </location>
</feature>
<dbReference type="AlphaFoldDB" id="A0A2P8H8Q7"/>
<reference evidence="8 9" key="1">
    <citation type="submission" date="2018-03" db="EMBL/GenBank/DDBJ databases">
        <title>Genomic Encyclopedia of Type Strains, Phase III (KMG-III): the genomes of soil and plant-associated and newly described type strains.</title>
        <authorList>
            <person name="Whitman W."/>
        </authorList>
    </citation>
    <scope>NUCLEOTIDE SEQUENCE [LARGE SCALE GENOMIC DNA]</scope>
    <source>
        <strain evidence="8 9">CGMCC 1.07653</strain>
    </source>
</reference>
<feature type="transmembrane region" description="Helical" evidence="6">
    <location>
        <begin position="207"/>
        <end position="229"/>
    </location>
</feature>
<comment type="similarity">
    <text evidence="6">Belongs to the binding-protein-dependent transport system permease family.</text>
</comment>
<evidence type="ECO:0000256" key="3">
    <source>
        <dbReference type="ARBA" id="ARBA00022692"/>
    </source>
</evidence>
<feature type="domain" description="ABC transmembrane type-1" evidence="7">
    <location>
        <begin position="63"/>
        <end position="278"/>
    </location>
</feature>
<sequence length="292" mass="32604">MKLSARSIKLWFALAPAFLLLVGLTGYALFSAVRHSFTAGGEAGFTVSAYASLAADPHLQESIRFSIITAGISTMISLVIGAVLARLLYRQLRHAKLKVLVWLPMFVPHFVGAYIIILLFSQSGLFATIAYQFGWISAPADFPVLTHDRDGYGIILTYIWKEVPFVVLMLLPVYYDMDQRFHEVVRTLGGSRFAAFRDVEWPLLRPSIFETGIILFAFTLGAFEVPALIGATDPQMAALTAYDWFYQGDWSERPEAYALMSALTAALLMPAFLIFYRARRLQQRLLKGGGRS</sequence>
<dbReference type="OrthoDB" id="9785836at2"/>
<dbReference type="InterPro" id="IPR035906">
    <property type="entry name" value="MetI-like_sf"/>
</dbReference>
<dbReference type="GO" id="GO:0055085">
    <property type="term" value="P:transmembrane transport"/>
    <property type="evidence" value="ECO:0007669"/>
    <property type="project" value="InterPro"/>
</dbReference>
<evidence type="ECO:0000256" key="5">
    <source>
        <dbReference type="ARBA" id="ARBA00023136"/>
    </source>
</evidence>
<dbReference type="PROSITE" id="PS50928">
    <property type="entry name" value="ABC_TM1"/>
    <property type="match status" value="1"/>
</dbReference>
<gene>
    <name evidence="8" type="ORF">B0H94_11476</name>
</gene>
<dbReference type="Pfam" id="PF00528">
    <property type="entry name" value="BPD_transp_1"/>
    <property type="match status" value="1"/>
</dbReference>
<feature type="transmembrane region" description="Helical" evidence="6">
    <location>
        <begin position="101"/>
        <end position="131"/>
    </location>
</feature>
<keyword evidence="5 6" id="KW-0472">Membrane</keyword>
<keyword evidence="9" id="KW-1185">Reference proteome</keyword>
<name>A0A2P8H8Q7_9BACI</name>
<dbReference type="CDD" id="cd06261">
    <property type="entry name" value="TM_PBP2"/>
    <property type="match status" value="1"/>
</dbReference>
<dbReference type="SUPFAM" id="SSF161098">
    <property type="entry name" value="MetI-like"/>
    <property type="match status" value="1"/>
</dbReference>
<proteinExistence type="inferred from homology"/>
<dbReference type="PANTHER" id="PTHR43759">
    <property type="entry name" value="TREHALOSE TRANSPORT SYSTEM PERMEASE PROTEIN SUGA"/>
    <property type="match status" value="1"/>
</dbReference>
<protein>
    <submittedName>
        <fullName evidence="8">Putative spermidine/putrescine transport system permease protein</fullName>
    </submittedName>
</protein>
<dbReference type="EMBL" id="PYAV01000014">
    <property type="protein sequence ID" value="PSL42602.1"/>
    <property type="molecule type" value="Genomic_DNA"/>
</dbReference>
<evidence type="ECO:0000256" key="6">
    <source>
        <dbReference type="RuleBase" id="RU363032"/>
    </source>
</evidence>
<dbReference type="InterPro" id="IPR000515">
    <property type="entry name" value="MetI-like"/>
</dbReference>
<feature type="transmembrane region" description="Helical" evidence="6">
    <location>
        <begin position="151"/>
        <end position="171"/>
    </location>
</feature>
<keyword evidence="3 6" id="KW-0812">Transmembrane</keyword>
<dbReference type="Gene3D" id="1.10.3720.10">
    <property type="entry name" value="MetI-like"/>
    <property type="match status" value="1"/>
</dbReference>
<accession>A0A2P8H8Q7</accession>
<evidence type="ECO:0000259" key="7">
    <source>
        <dbReference type="PROSITE" id="PS50928"/>
    </source>
</evidence>
<keyword evidence="4 6" id="KW-1133">Transmembrane helix</keyword>
<evidence type="ECO:0000313" key="8">
    <source>
        <dbReference type="EMBL" id="PSL42602.1"/>
    </source>
</evidence>
<dbReference type="PANTHER" id="PTHR43759:SF1">
    <property type="entry name" value="GLUCOSE IMPORT SYSTEM PERMEASE PROTEIN GLCT"/>
    <property type="match status" value="1"/>
</dbReference>
<dbReference type="InterPro" id="IPR052730">
    <property type="entry name" value="Sugar_ABC_transporter"/>
</dbReference>
<dbReference type="GO" id="GO:0005886">
    <property type="term" value="C:plasma membrane"/>
    <property type="evidence" value="ECO:0007669"/>
    <property type="project" value="UniProtKB-SubCell"/>
</dbReference>
<feature type="transmembrane region" description="Helical" evidence="6">
    <location>
        <begin position="256"/>
        <end position="276"/>
    </location>
</feature>
<dbReference type="Proteomes" id="UP000242310">
    <property type="component" value="Unassembled WGS sequence"/>
</dbReference>
<evidence type="ECO:0000256" key="2">
    <source>
        <dbReference type="ARBA" id="ARBA00022448"/>
    </source>
</evidence>
<evidence type="ECO:0000256" key="1">
    <source>
        <dbReference type="ARBA" id="ARBA00004141"/>
    </source>
</evidence>